<keyword evidence="2" id="KW-0813">Transport</keyword>
<dbReference type="AlphaFoldDB" id="A0A1S1QAL4"/>
<feature type="transmembrane region" description="Helical" evidence="8">
    <location>
        <begin position="261"/>
        <end position="284"/>
    </location>
</feature>
<protein>
    <submittedName>
        <fullName evidence="10">Multidrug MFS transporter</fullName>
    </submittedName>
</protein>
<organism evidence="10 11">
    <name type="scientific">Parafrankia soli</name>
    <dbReference type="NCBI Taxonomy" id="2599596"/>
    <lineage>
        <taxon>Bacteria</taxon>
        <taxon>Bacillati</taxon>
        <taxon>Actinomycetota</taxon>
        <taxon>Actinomycetes</taxon>
        <taxon>Frankiales</taxon>
        <taxon>Frankiaceae</taxon>
        <taxon>Parafrankia</taxon>
    </lineage>
</organism>
<feature type="transmembrane region" description="Helical" evidence="8">
    <location>
        <begin position="468"/>
        <end position="487"/>
    </location>
</feature>
<evidence type="ECO:0000256" key="4">
    <source>
        <dbReference type="ARBA" id="ARBA00022692"/>
    </source>
</evidence>
<comment type="subcellular location">
    <subcellularLocation>
        <location evidence="1">Cell membrane</location>
        <topology evidence="1">Multi-pass membrane protein</topology>
    </subcellularLocation>
</comment>
<evidence type="ECO:0000256" key="2">
    <source>
        <dbReference type="ARBA" id="ARBA00022448"/>
    </source>
</evidence>
<dbReference type="InterPro" id="IPR020846">
    <property type="entry name" value="MFS_dom"/>
</dbReference>
<evidence type="ECO:0000256" key="5">
    <source>
        <dbReference type="ARBA" id="ARBA00022989"/>
    </source>
</evidence>
<feature type="transmembrane region" description="Helical" evidence="8">
    <location>
        <begin position="104"/>
        <end position="122"/>
    </location>
</feature>
<feature type="compositionally biased region" description="Low complexity" evidence="7">
    <location>
        <begin position="497"/>
        <end position="518"/>
    </location>
</feature>
<proteinExistence type="predicted"/>
<dbReference type="Pfam" id="PF07690">
    <property type="entry name" value="MFS_1"/>
    <property type="match status" value="1"/>
</dbReference>
<dbReference type="RefSeq" id="WP_071062895.1">
    <property type="nucleotide sequence ID" value="NZ_MAXA01000180.1"/>
</dbReference>
<feature type="transmembrane region" description="Helical" evidence="8">
    <location>
        <begin position="72"/>
        <end position="98"/>
    </location>
</feature>
<comment type="caution">
    <text evidence="10">The sequence shown here is derived from an EMBL/GenBank/DDBJ whole genome shotgun (WGS) entry which is preliminary data.</text>
</comment>
<evidence type="ECO:0000256" key="1">
    <source>
        <dbReference type="ARBA" id="ARBA00004651"/>
    </source>
</evidence>
<feature type="transmembrane region" description="Helical" evidence="8">
    <location>
        <begin position="324"/>
        <end position="343"/>
    </location>
</feature>
<keyword evidence="5 8" id="KW-1133">Transmembrane helix</keyword>
<dbReference type="PRINTS" id="PR01036">
    <property type="entry name" value="TCRTETB"/>
</dbReference>
<evidence type="ECO:0000256" key="7">
    <source>
        <dbReference type="SAM" id="MobiDB-lite"/>
    </source>
</evidence>
<name>A0A1S1QAL4_9ACTN</name>
<evidence type="ECO:0000256" key="6">
    <source>
        <dbReference type="ARBA" id="ARBA00023136"/>
    </source>
</evidence>
<dbReference type="PROSITE" id="PS50850">
    <property type="entry name" value="MFS"/>
    <property type="match status" value="1"/>
</dbReference>
<dbReference type="EMBL" id="MAXA01000180">
    <property type="protein sequence ID" value="OHV30255.1"/>
    <property type="molecule type" value="Genomic_DNA"/>
</dbReference>
<dbReference type="Gene3D" id="1.20.1250.20">
    <property type="entry name" value="MFS general substrate transporter like domains"/>
    <property type="match status" value="1"/>
</dbReference>
<dbReference type="NCBIfam" id="TIGR00711">
    <property type="entry name" value="efflux_EmrB"/>
    <property type="match status" value="1"/>
</dbReference>
<evidence type="ECO:0000259" key="9">
    <source>
        <dbReference type="PROSITE" id="PS50850"/>
    </source>
</evidence>
<feature type="transmembrane region" description="Helical" evidence="8">
    <location>
        <begin position="396"/>
        <end position="415"/>
    </location>
</feature>
<accession>A0A1S1QAL4</accession>
<feature type="transmembrane region" description="Helical" evidence="8">
    <location>
        <begin position="349"/>
        <end position="375"/>
    </location>
</feature>
<dbReference type="PANTHER" id="PTHR42718">
    <property type="entry name" value="MAJOR FACILITATOR SUPERFAMILY MULTIDRUG TRANSPORTER MFSC"/>
    <property type="match status" value="1"/>
</dbReference>
<feature type="region of interest" description="Disordered" evidence="7">
    <location>
        <begin position="497"/>
        <end position="527"/>
    </location>
</feature>
<dbReference type="InterPro" id="IPR011701">
    <property type="entry name" value="MFS"/>
</dbReference>
<dbReference type="Gene3D" id="1.20.1720.10">
    <property type="entry name" value="Multidrug resistance protein D"/>
    <property type="match status" value="1"/>
</dbReference>
<feature type="transmembrane region" description="Helical" evidence="8">
    <location>
        <begin position="296"/>
        <end position="317"/>
    </location>
</feature>
<dbReference type="PANTHER" id="PTHR42718:SF49">
    <property type="entry name" value="EXPORT PROTEIN"/>
    <property type="match status" value="1"/>
</dbReference>
<feature type="transmembrane region" description="Helical" evidence="8">
    <location>
        <begin position="193"/>
        <end position="211"/>
    </location>
</feature>
<evidence type="ECO:0000313" key="11">
    <source>
        <dbReference type="Proteomes" id="UP000179769"/>
    </source>
</evidence>
<feature type="domain" description="Major facilitator superfamily (MFS) profile" evidence="9">
    <location>
        <begin position="6"/>
        <end position="491"/>
    </location>
</feature>
<feature type="transmembrane region" description="Helical" evidence="8">
    <location>
        <begin position="158"/>
        <end position="181"/>
    </location>
</feature>
<evidence type="ECO:0000256" key="3">
    <source>
        <dbReference type="ARBA" id="ARBA00022475"/>
    </source>
</evidence>
<feature type="transmembrane region" description="Helical" evidence="8">
    <location>
        <begin position="42"/>
        <end position="60"/>
    </location>
</feature>
<dbReference type="InterPro" id="IPR036259">
    <property type="entry name" value="MFS_trans_sf"/>
</dbReference>
<dbReference type="InterPro" id="IPR004638">
    <property type="entry name" value="EmrB-like"/>
</dbReference>
<keyword evidence="3" id="KW-1003">Cell membrane</keyword>
<dbReference type="GO" id="GO:0022857">
    <property type="term" value="F:transmembrane transporter activity"/>
    <property type="evidence" value="ECO:0007669"/>
    <property type="project" value="InterPro"/>
</dbReference>
<gene>
    <name evidence="10" type="ORF">BBK14_16680</name>
</gene>
<feature type="transmembrane region" description="Helical" evidence="8">
    <location>
        <begin position="129"/>
        <end position="152"/>
    </location>
</feature>
<dbReference type="SUPFAM" id="SSF103473">
    <property type="entry name" value="MFS general substrate transporter"/>
    <property type="match status" value="1"/>
</dbReference>
<reference evidence="11" key="1">
    <citation type="submission" date="2016-07" db="EMBL/GenBank/DDBJ databases">
        <title>Frankia sp. NRRL B-16219 Genome sequencing.</title>
        <authorList>
            <person name="Ghodhbane-Gtari F."/>
            <person name="Swanson E."/>
            <person name="Gueddou A."/>
            <person name="Louati M."/>
            <person name="Nouioui I."/>
            <person name="Hezbri K."/>
            <person name="Abebe-Akele F."/>
            <person name="Simpson S."/>
            <person name="Morris K."/>
            <person name="Thomas K."/>
            <person name="Gtari M."/>
            <person name="Tisa L.S."/>
        </authorList>
    </citation>
    <scope>NUCLEOTIDE SEQUENCE [LARGE SCALE GENOMIC DNA]</scope>
    <source>
        <strain evidence="11">NRRL B-16219</strain>
    </source>
</reference>
<dbReference type="CDD" id="cd17321">
    <property type="entry name" value="MFS_MMR_MDR_like"/>
    <property type="match status" value="1"/>
</dbReference>
<dbReference type="OrthoDB" id="9781469at2"/>
<keyword evidence="4 8" id="KW-0812">Transmembrane</keyword>
<evidence type="ECO:0000256" key="8">
    <source>
        <dbReference type="SAM" id="Phobius"/>
    </source>
</evidence>
<evidence type="ECO:0000313" key="10">
    <source>
        <dbReference type="EMBL" id="OHV30255.1"/>
    </source>
</evidence>
<feature type="transmembrane region" description="Helical" evidence="8">
    <location>
        <begin position="217"/>
        <end position="240"/>
    </location>
</feature>
<dbReference type="Proteomes" id="UP000179769">
    <property type="component" value="Unassembled WGS sequence"/>
</dbReference>
<keyword evidence="6 8" id="KW-0472">Membrane</keyword>
<keyword evidence="11" id="KW-1185">Reference proteome</keyword>
<sequence>MRKWLPLLTVSLSTFMLLLDVTIVSVAVPAMADALDSSFTDLQWTVDIYVLVLAALLMAIGSASDLFGRRRIFLLGLVVFAAASLACGLAPNIGFLIAARGMQGLGAAAMFATNAALLSATYRGRDLGVAFGVWGAVNGAAAALGPIVGGLLTEHISWRAIFLVNLPVAAVAIVIALRAVTESRDRASGRIDIPGTVTFTLGVSLLIYGLIEAGDQGWSDFVTLGCLIGAAVALVVFVLVERGRRAPMLDPRLFRGPSFSALMLGGFVLTGAAFANLVFVSVWAQTVLDFDPVKAGLVLTPLAGMSFVVAGAGGRLLHGVPPRISIGAGLLFVGAGTLLDMVIAPSSGWTALLAGLIVTGVGVGLASPVLASAALTTAPPERAGMANGAMNTFRQLGFAVGVPVFGTALAGQARATLSDSGQFDDPQATASALSGGGAPEIIARVPAAARAAVDQALHAAYADGLDRVFLISGAAALVAGVAVLLLVRPVPTAPRAAAADGPAGAAVPGGPAIPAPGGSQLPTGANG</sequence>
<dbReference type="GO" id="GO:0005886">
    <property type="term" value="C:plasma membrane"/>
    <property type="evidence" value="ECO:0007669"/>
    <property type="project" value="UniProtKB-SubCell"/>
</dbReference>